<keyword evidence="12" id="KW-1185">Reference proteome</keyword>
<evidence type="ECO:0000313" key="11">
    <source>
        <dbReference type="EMBL" id="MFC3659858.1"/>
    </source>
</evidence>
<feature type="domain" description="Glycine cleavage system P-protein N-terminal" evidence="9">
    <location>
        <begin position="18"/>
        <end position="439"/>
    </location>
</feature>
<evidence type="ECO:0000259" key="9">
    <source>
        <dbReference type="Pfam" id="PF02347"/>
    </source>
</evidence>
<dbReference type="Gene3D" id="3.90.1150.10">
    <property type="entry name" value="Aspartate Aminotransferase, domain 1"/>
    <property type="match status" value="2"/>
</dbReference>
<dbReference type="InterPro" id="IPR015422">
    <property type="entry name" value="PyrdxlP-dep_Trfase_small"/>
</dbReference>
<dbReference type="NCBIfam" id="NF003346">
    <property type="entry name" value="PRK04366.1"/>
    <property type="match status" value="1"/>
</dbReference>
<dbReference type="Pfam" id="PF02347">
    <property type="entry name" value="GDC-P"/>
    <property type="match status" value="2"/>
</dbReference>
<dbReference type="InterPro" id="IPR049316">
    <property type="entry name" value="GDC-P_C"/>
</dbReference>
<comment type="cofactor">
    <cofactor evidence="1 8">
        <name>pyridoxal 5'-phosphate</name>
        <dbReference type="ChEBI" id="CHEBI:597326"/>
    </cofactor>
</comment>
<evidence type="ECO:0000256" key="5">
    <source>
        <dbReference type="ARBA" id="ARBA00022898"/>
    </source>
</evidence>
<feature type="modified residue" description="N6-(pyridoxal phosphate)lysine" evidence="8">
    <location>
        <position position="702"/>
    </location>
</feature>
<feature type="domain" description="Glycine cleavage system P-protein N-terminal" evidence="9">
    <location>
        <begin position="448"/>
        <end position="729"/>
    </location>
</feature>
<proteinExistence type="inferred from homology"/>
<dbReference type="Proteomes" id="UP001595724">
    <property type="component" value="Unassembled WGS sequence"/>
</dbReference>
<name>A0ABV7UT34_9GAMM</name>
<evidence type="ECO:0000256" key="3">
    <source>
        <dbReference type="ARBA" id="ARBA00010756"/>
    </source>
</evidence>
<dbReference type="NCBIfam" id="TIGR00461">
    <property type="entry name" value="gcvP"/>
    <property type="match status" value="1"/>
</dbReference>
<accession>A0ABV7UT34</accession>
<comment type="subunit">
    <text evidence="4 8">The glycine cleavage system is composed of four proteins: P, T, L and H.</text>
</comment>
<comment type="caution">
    <text evidence="11">The sequence shown here is derived from an EMBL/GenBank/DDBJ whole genome shotgun (WGS) entry which is preliminary data.</text>
</comment>
<protein>
    <recommendedName>
        <fullName evidence="8">Glycine dehydrogenase (decarboxylating)</fullName>
        <ecNumber evidence="8">1.4.4.2</ecNumber>
    </recommendedName>
    <alternativeName>
        <fullName evidence="8">Glycine cleavage system P-protein</fullName>
    </alternativeName>
    <alternativeName>
        <fullName evidence="8">Glycine decarboxylase</fullName>
    </alternativeName>
    <alternativeName>
        <fullName evidence="8">Glycine dehydrogenase (aminomethyl-transferring)</fullName>
    </alternativeName>
</protein>
<dbReference type="PANTHER" id="PTHR11773:SF1">
    <property type="entry name" value="GLYCINE DEHYDROGENASE (DECARBOXYLATING), MITOCHONDRIAL"/>
    <property type="match status" value="1"/>
</dbReference>
<dbReference type="CDD" id="cd00613">
    <property type="entry name" value="GDC-P"/>
    <property type="match status" value="2"/>
</dbReference>
<dbReference type="PANTHER" id="PTHR11773">
    <property type="entry name" value="GLYCINE DEHYDROGENASE, DECARBOXYLATING"/>
    <property type="match status" value="1"/>
</dbReference>
<keyword evidence="6 8" id="KW-0560">Oxidoreductase</keyword>
<comment type="function">
    <text evidence="2 8">The glycine cleavage system catalyzes the degradation of glycine. The P protein binds the alpha-amino group of glycine through its pyridoxal phosphate cofactor; CO(2) is released and the remaining methylamine moiety is then transferred to the lipoamide cofactor of the H protein.</text>
</comment>
<dbReference type="InterPro" id="IPR049315">
    <property type="entry name" value="GDC-P_N"/>
</dbReference>
<dbReference type="GO" id="GO:0004375">
    <property type="term" value="F:glycine dehydrogenase (decarboxylating) activity"/>
    <property type="evidence" value="ECO:0007669"/>
    <property type="project" value="UniProtKB-EC"/>
</dbReference>
<comment type="similarity">
    <text evidence="3 8">Belongs to the GcvP family.</text>
</comment>
<reference evidence="12" key="1">
    <citation type="journal article" date="2019" name="Int. J. Syst. Evol. Microbiol.">
        <title>The Global Catalogue of Microorganisms (GCM) 10K type strain sequencing project: providing services to taxonomists for standard genome sequencing and annotation.</title>
        <authorList>
            <consortium name="The Broad Institute Genomics Platform"/>
            <consortium name="The Broad Institute Genome Sequencing Center for Infectious Disease"/>
            <person name="Wu L."/>
            <person name="Ma J."/>
        </authorList>
    </citation>
    <scope>NUCLEOTIDE SEQUENCE [LARGE SCALE GENOMIC DNA]</scope>
    <source>
        <strain evidence="12">KCTC 42211</strain>
    </source>
</reference>
<comment type="catalytic activity">
    <reaction evidence="7 8">
        <text>N(6)-[(R)-lipoyl]-L-lysyl-[glycine-cleavage complex H protein] + glycine + H(+) = N(6)-[(R)-S(8)-aminomethyldihydrolipoyl]-L-lysyl-[glycine-cleavage complex H protein] + CO2</text>
        <dbReference type="Rhea" id="RHEA:24304"/>
        <dbReference type="Rhea" id="RHEA-COMP:10494"/>
        <dbReference type="Rhea" id="RHEA-COMP:10495"/>
        <dbReference type="ChEBI" id="CHEBI:15378"/>
        <dbReference type="ChEBI" id="CHEBI:16526"/>
        <dbReference type="ChEBI" id="CHEBI:57305"/>
        <dbReference type="ChEBI" id="CHEBI:83099"/>
        <dbReference type="ChEBI" id="CHEBI:83143"/>
        <dbReference type="EC" id="1.4.4.2"/>
    </reaction>
</comment>
<sequence>MPTTPSLRDLEHNEAFVERHIGPNDAEIAHMLRVVGHDSLDAMTDAIVPASIRSKDPLALPPSLTEVDALARIRAIADRNEVFRSFIGQGYYGTHTPNVILRNILENPAWYTAYTPYQAEISQGRMEALINFQTMVAELTGMEIANASLLDEATAAAEAMTLAKRSSRSKSNVFFVSKNVHPQTLEVLRTRADGLGIELHVGDDADAASVESYGVLLQYPDTFGRIHAYKALVEAVHARGGLVAVATDLLALTLIAAPGEWGADIVVGNTQRFGVPFGFGGPHAAFMACRDAYKRSMPGRLIGVSVDAEGNPAYRLTLQTREQHIRREKATSNICTAQVLLAVMASMYAVYHGPDGLVRIARRTHRLAAILAASLRKCGVAVGADFFDTLHVVDVDAADIHARAAKVGINLRKIDATSVGISLDETTTRDDVVALAQLFDAQVDDIDALDSDTGDALPASLLRQSKFMRHPVFNSHHSEHELLRYMRALADRDLAMDRTMIPLGSCTMKLNATAEMIPVTWPEFGNLHPLAPAGQTSGYQELVDGLESMLAEITGYDAVSFQPNSGAQGEFAGLMAIRAWHQSRGEGHRDICLIPESAHGTNPASAQMCGMTVVVTRCDANGNVDVEDIRAKAAKHADRLAAIMITYPSTHGVFEEDVVEICEIVHAHGGQVYTDGANMNALVGVARPGKWGSDVSHLNLHKTFCIPHGGGGPGVGPCAVRSHLAPFLPRAFGGEGGGMVSAATHGSASILPISWMYIALMGAGGLRKATQVALLNANYVAKKLEPHYETLYTGRNGLVAHECILDLRPLKDATGIGAEDVAKRLIDFGFHAPTLSFPVAGTLMVEPTESESQHELDRFIDAMIQIRDEIRAVEEGKLDREDNPLRHAPHTAAQVSASEWTHAYPRELAAFPLASLRLQKYWPPVARVDNVHGDKNVFCSCIPVGSPDEEPEAFSEPDVV</sequence>
<evidence type="ECO:0000256" key="2">
    <source>
        <dbReference type="ARBA" id="ARBA00003788"/>
    </source>
</evidence>
<dbReference type="InterPro" id="IPR015421">
    <property type="entry name" value="PyrdxlP-dep_Trfase_major"/>
</dbReference>
<dbReference type="RefSeq" id="WP_386708255.1">
    <property type="nucleotide sequence ID" value="NZ_JBHRYF010000003.1"/>
</dbReference>
<organism evidence="11 12">
    <name type="scientific">Luteimonas notoginsengisoli</name>
    <dbReference type="NCBI Taxonomy" id="1578200"/>
    <lineage>
        <taxon>Bacteria</taxon>
        <taxon>Pseudomonadati</taxon>
        <taxon>Pseudomonadota</taxon>
        <taxon>Gammaproteobacteria</taxon>
        <taxon>Lysobacterales</taxon>
        <taxon>Lysobacteraceae</taxon>
        <taxon>Luteimonas</taxon>
    </lineage>
</organism>
<keyword evidence="5 8" id="KW-0663">Pyridoxal phosphate</keyword>
<dbReference type="Gene3D" id="3.40.640.10">
    <property type="entry name" value="Type I PLP-dependent aspartate aminotransferase-like (Major domain)"/>
    <property type="match status" value="2"/>
</dbReference>
<dbReference type="SUPFAM" id="SSF53383">
    <property type="entry name" value="PLP-dependent transferases"/>
    <property type="match status" value="2"/>
</dbReference>
<evidence type="ECO:0000256" key="6">
    <source>
        <dbReference type="ARBA" id="ARBA00023002"/>
    </source>
</evidence>
<evidence type="ECO:0000256" key="4">
    <source>
        <dbReference type="ARBA" id="ARBA00011690"/>
    </source>
</evidence>
<dbReference type="Pfam" id="PF21478">
    <property type="entry name" value="GcvP2_C"/>
    <property type="match status" value="1"/>
</dbReference>
<evidence type="ECO:0000256" key="7">
    <source>
        <dbReference type="ARBA" id="ARBA00049026"/>
    </source>
</evidence>
<dbReference type="InterPro" id="IPR003437">
    <property type="entry name" value="GcvP"/>
</dbReference>
<dbReference type="HAMAP" id="MF_00711">
    <property type="entry name" value="GcvP"/>
    <property type="match status" value="1"/>
</dbReference>
<dbReference type="InterPro" id="IPR020581">
    <property type="entry name" value="GDC_P"/>
</dbReference>
<evidence type="ECO:0000259" key="10">
    <source>
        <dbReference type="Pfam" id="PF21478"/>
    </source>
</evidence>
<dbReference type="InterPro" id="IPR015424">
    <property type="entry name" value="PyrdxlP-dep_Trfase"/>
</dbReference>
<dbReference type="EMBL" id="JBHRYF010000003">
    <property type="protein sequence ID" value="MFC3659858.1"/>
    <property type="molecule type" value="Genomic_DNA"/>
</dbReference>
<dbReference type="EC" id="1.4.4.2" evidence="8"/>
<evidence type="ECO:0000256" key="8">
    <source>
        <dbReference type="HAMAP-Rule" id="MF_00711"/>
    </source>
</evidence>
<feature type="domain" description="Glycine dehydrogenase C-terminal" evidence="10">
    <location>
        <begin position="769"/>
        <end position="890"/>
    </location>
</feature>
<gene>
    <name evidence="8 11" type="primary">gcvP</name>
    <name evidence="11" type="ORF">ACFOM9_07185</name>
</gene>
<evidence type="ECO:0000256" key="1">
    <source>
        <dbReference type="ARBA" id="ARBA00001933"/>
    </source>
</evidence>
<dbReference type="NCBIfam" id="NF001696">
    <property type="entry name" value="PRK00451.1"/>
    <property type="match status" value="1"/>
</dbReference>
<evidence type="ECO:0000313" key="12">
    <source>
        <dbReference type="Proteomes" id="UP001595724"/>
    </source>
</evidence>